<evidence type="ECO:0000313" key="11">
    <source>
        <dbReference type="Proteomes" id="UP000235162"/>
    </source>
</evidence>
<dbReference type="InterPro" id="IPR011014">
    <property type="entry name" value="MscS_channel_TM-2"/>
</dbReference>
<dbReference type="EMBL" id="PKUR01000001">
    <property type="protein sequence ID" value="PLW88169.1"/>
    <property type="molecule type" value="Genomic_DNA"/>
</dbReference>
<dbReference type="SUPFAM" id="SSF82689">
    <property type="entry name" value="Mechanosensitive channel protein MscS (YggB), C-terminal domain"/>
    <property type="match status" value="1"/>
</dbReference>
<dbReference type="InterPro" id="IPR011066">
    <property type="entry name" value="MscS_channel_C_sf"/>
</dbReference>
<feature type="transmembrane region" description="Helical" evidence="7">
    <location>
        <begin position="350"/>
        <end position="370"/>
    </location>
</feature>
<evidence type="ECO:0000256" key="3">
    <source>
        <dbReference type="ARBA" id="ARBA00022475"/>
    </source>
</evidence>
<evidence type="ECO:0000256" key="6">
    <source>
        <dbReference type="ARBA" id="ARBA00023136"/>
    </source>
</evidence>
<gene>
    <name evidence="10" type="ORF">C0029_04250</name>
</gene>
<evidence type="ECO:0000313" key="10">
    <source>
        <dbReference type="EMBL" id="PLW88169.1"/>
    </source>
</evidence>
<keyword evidence="7" id="KW-0997">Cell inner membrane</keyword>
<dbReference type="AlphaFoldDB" id="A0AAP8SQ33"/>
<dbReference type="InterPro" id="IPR010920">
    <property type="entry name" value="LSM_dom_sf"/>
</dbReference>
<dbReference type="PANTHER" id="PTHR30221">
    <property type="entry name" value="SMALL-CONDUCTANCE MECHANOSENSITIVE CHANNEL"/>
    <property type="match status" value="1"/>
</dbReference>
<keyword evidence="7" id="KW-0813">Transport</keyword>
<keyword evidence="7" id="KW-0407">Ion channel</keyword>
<organism evidence="10 11">
    <name type="scientific">Halioglobus japonicus</name>
    <dbReference type="NCBI Taxonomy" id="930805"/>
    <lineage>
        <taxon>Bacteria</taxon>
        <taxon>Pseudomonadati</taxon>
        <taxon>Pseudomonadota</taxon>
        <taxon>Gammaproteobacteria</taxon>
        <taxon>Cellvibrionales</taxon>
        <taxon>Halieaceae</taxon>
        <taxon>Halioglobus</taxon>
    </lineage>
</organism>
<evidence type="ECO:0000256" key="4">
    <source>
        <dbReference type="ARBA" id="ARBA00022692"/>
    </source>
</evidence>
<dbReference type="SUPFAM" id="SSF82861">
    <property type="entry name" value="Mechanosensitive channel protein MscS (YggB), transmembrane region"/>
    <property type="match status" value="1"/>
</dbReference>
<dbReference type="InterPro" id="IPR006685">
    <property type="entry name" value="MscS_channel_2nd"/>
</dbReference>
<keyword evidence="6 7" id="KW-0472">Membrane</keyword>
<dbReference type="InterPro" id="IPR023408">
    <property type="entry name" value="MscS_beta-dom_sf"/>
</dbReference>
<dbReference type="Proteomes" id="UP000235162">
    <property type="component" value="Unassembled WGS sequence"/>
</dbReference>
<feature type="domain" description="Mechanosensitive ion channel MscS" evidence="8">
    <location>
        <begin position="372"/>
        <end position="438"/>
    </location>
</feature>
<dbReference type="GO" id="GO:0005886">
    <property type="term" value="C:plasma membrane"/>
    <property type="evidence" value="ECO:0007669"/>
    <property type="project" value="UniProtKB-SubCell"/>
</dbReference>
<comment type="similarity">
    <text evidence="2 7">Belongs to the MscS (TC 1.A.23) family.</text>
</comment>
<proteinExistence type="inferred from homology"/>
<dbReference type="InterPro" id="IPR049278">
    <property type="entry name" value="MS_channel_C"/>
</dbReference>
<evidence type="ECO:0000256" key="5">
    <source>
        <dbReference type="ARBA" id="ARBA00022989"/>
    </source>
</evidence>
<dbReference type="SUPFAM" id="SSF50182">
    <property type="entry name" value="Sm-like ribonucleoproteins"/>
    <property type="match status" value="1"/>
</dbReference>
<evidence type="ECO:0000259" key="9">
    <source>
        <dbReference type="Pfam" id="PF21082"/>
    </source>
</evidence>
<dbReference type="PANTHER" id="PTHR30221:SF1">
    <property type="entry name" value="SMALL-CONDUCTANCE MECHANOSENSITIVE CHANNEL"/>
    <property type="match status" value="1"/>
</dbReference>
<protein>
    <recommendedName>
        <fullName evidence="7">Small-conductance mechanosensitive channel</fullName>
    </recommendedName>
</protein>
<accession>A0AAP8SQ33</accession>
<keyword evidence="5 7" id="KW-1133">Transmembrane helix</keyword>
<reference evidence="10 11" key="1">
    <citation type="submission" date="2018-01" db="EMBL/GenBank/DDBJ databases">
        <title>The draft genome sequence of Halioglobus japonicus S1-36.</title>
        <authorList>
            <person name="Du Z.-J."/>
            <person name="Shi M.-J."/>
        </authorList>
    </citation>
    <scope>NUCLEOTIDE SEQUENCE [LARGE SCALE GENOMIC DNA]</scope>
    <source>
        <strain evidence="10 11">S1-36</strain>
    </source>
</reference>
<evidence type="ECO:0000259" key="8">
    <source>
        <dbReference type="Pfam" id="PF00924"/>
    </source>
</evidence>
<feature type="domain" description="Mechanosensitive ion channel MscS C-terminal" evidence="9">
    <location>
        <begin position="445"/>
        <end position="527"/>
    </location>
</feature>
<evidence type="ECO:0000256" key="1">
    <source>
        <dbReference type="ARBA" id="ARBA00004651"/>
    </source>
</evidence>
<keyword evidence="11" id="KW-1185">Reference proteome</keyword>
<dbReference type="Gene3D" id="3.30.70.100">
    <property type="match status" value="1"/>
</dbReference>
<feature type="transmembrane region" description="Helical" evidence="7">
    <location>
        <begin position="284"/>
        <end position="302"/>
    </location>
</feature>
<name>A0AAP8SQ33_9GAMM</name>
<comment type="function">
    <text evidence="7">Mechanosensitive channel that participates in the regulation of osmotic pressure changes within the cell, opening in response to stretch forces in the membrane lipid bilayer, without the need for other proteins. Contributes to normal resistance to hypoosmotic shock. Forms an ion channel of 1.0 nanosiemens conductance with a slight preference for anions.</text>
</comment>
<evidence type="ECO:0000256" key="2">
    <source>
        <dbReference type="ARBA" id="ARBA00008017"/>
    </source>
</evidence>
<keyword evidence="3" id="KW-1003">Cell membrane</keyword>
<dbReference type="Gene3D" id="1.10.287.1260">
    <property type="match status" value="1"/>
</dbReference>
<comment type="caution">
    <text evidence="10">The sequence shown here is derived from an EMBL/GenBank/DDBJ whole genome shotgun (WGS) entry which is preliminary data.</text>
</comment>
<comment type="subcellular location">
    <subcellularLocation>
        <location evidence="7">Cell inner membrane</location>
        <topology evidence="7">Multi-pass membrane protein</topology>
    </subcellularLocation>
    <subcellularLocation>
        <location evidence="1">Cell membrane</location>
        <topology evidence="1">Multi-pass membrane protein</topology>
    </subcellularLocation>
</comment>
<dbReference type="InterPro" id="IPR045275">
    <property type="entry name" value="MscS_archaea/bacteria_type"/>
</dbReference>
<keyword evidence="7" id="KW-0406">Ion transport</keyword>
<evidence type="ECO:0000256" key="7">
    <source>
        <dbReference type="RuleBase" id="RU369025"/>
    </source>
</evidence>
<comment type="subunit">
    <text evidence="7">Homoheptamer.</text>
</comment>
<dbReference type="Gene3D" id="2.30.30.60">
    <property type="match status" value="1"/>
</dbReference>
<keyword evidence="4 7" id="KW-0812">Transmembrane</keyword>
<feature type="transmembrane region" description="Helical" evidence="7">
    <location>
        <begin position="323"/>
        <end position="344"/>
    </location>
</feature>
<dbReference type="GO" id="GO:0008381">
    <property type="term" value="F:mechanosensitive monoatomic ion channel activity"/>
    <property type="evidence" value="ECO:0007669"/>
    <property type="project" value="InterPro"/>
</dbReference>
<sequence length="542" mass="59469">MSDRLQADIADRITPEQVAKMSDRLQADIVSIQMLDALIEGASDHDMQSLLYRRDDRSFKLLLNLDKLAQAASTLPEDNEVRASVAIFLGEGLGGVGKGVLQRTSKLTARIAEQRVMLTELSGADLVVAEAKAESLENLRMRYYVALVTLIERRKEFGLSDGTLSGDLLPMLYLQAETLTGRIKYTGGALDELNERIVEDTQNADLAVARNGMARQQELDLAHLEKLIDLLARLGENPAVYKEVLLAQSHSIKVSALGAGVLVSLLQSGWDNVKIAIADNAPDILFKLLLFISILLVFRYLARLVRKLVKLACERPGNDMSTLLKDVLISVCGGVVMVFGYLIALSQVGISLGPMLAGLGVAGFVIGFALQDTLGNFAAGGMILLYRPYDVDDFVEVAGASGLVKKMSLVSTTITTFDNQTLVVPNSKIWGDVIKNVTAQKVRRVDLVFGISYTDDIAKAESVLASVLEEHEKVLSTPEALVKLHELADSSVNFIVRPWVRTEDYWGVYWDITREVKMRFDSEGISIPFPQRDVHVYSQSPG</sequence>
<dbReference type="Pfam" id="PF00924">
    <property type="entry name" value="MS_channel_2nd"/>
    <property type="match status" value="1"/>
</dbReference>
<comment type="caution">
    <text evidence="7">Lacks conserved residue(s) required for the propagation of feature annotation.</text>
</comment>
<dbReference type="Pfam" id="PF21082">
    <property type="entry name" value="MS_channel_3rd"/>
    <property type="match status" value="1"/>
</dbReference>